<dbReference type="InterPro" id="IPR001867">
    <property type="entry name" value="OmpR/PhoB-type_DNA-bd"/>
</dbReference>
<dbReference type="GO" id="GO:0003677">
    <property type="term" value="F:DNA binding"/>
    <property type="evidence" value="ECO:0007669"/>
    <property type="project" value="UniProtKB-UniRule"/>
</dbReference>
<dbReference type="SMART" id="SM00862">
    <property type="entry name" value="Trans_reg_C"/>
    <property type="match status" value="1"/>
</dbReference>
<dbReference type="CDD" id="cd15831">
    <property type="entry name" value="BTAD"/>
    <property type="match status" value="1"/>
</dbReference>
<dbReference type="Pfam" id="PF03704">
    <property type="entry name" value="BTAD"/>
    <property type="match status" value="1"/>
</dbReference>
<dbReference type="PROSITE" id="PS51755">
    <property type="entry name" value="OMPR_PHOB"/>
    <property type="match status" value="1"/>
</dbReference>
<evidence type="ECO:0000313" key="6">
    <source>
        <dbReference type="Proteomes" id="UP000295388"/>
    </source>
</evidence>
<dbReference type="GO" id="GO:0000160">
    <property type="term" value="P:phosphorelay signal transduction system"/>
    <property type="evidence" value="ECO:0007669"/>
    <property type="project" value="InterPro"/>
</dbReference>
<feature type="DNA-binding region" description="OmpR/PhoB-type" evidence="3">
    <location>
        <begin position="1"/>
        <end position="96"/>
    </location>
</feature>
<dbReference type="PANTHER" id="PTHR47691:SF3">
    <property type="entry name" value="HTH-TYPE TRANSCRIPTIONAL REGULATOR RV0890C-RELATED"/>
    <property type="match status" value="1"/>
</dbReference>
<dbReference type="InterPro" id="IPR005158">
    <property type="entry name" value="BTAD"/>
</dbReference>
<sequence length="988" mass="107954">MYFEVLGPLVVRTDAGEPVTVPDTKVRTLLLDLLVHRDRPVSADRLIDDMWGERPPRNAIGTLQARVSQLRTTLERAEPGGRSLVTHGPGGYTLRIAEDVVDSNEFERLRAEGSLAAALELWRGPAYADVVDEEFTRATRDRLEELRLATIEELLDVRLNKGDEILGELAELVGRHPLRERLRAIQLRALYQAGRQDEALRAYAELRDALADELGADPGPELVALHQAILRHDPALTARSSTLPTPLNDLIGRDEAVAQARHLLANARLVTMVGPGGVGKTRLALETVRDDAAHWVELAAVGPDGVQDAVAEAVGLRDDCADLAERLAQALRTRTGLLVLDNCEHLVEPVAELVRRLLADVPDLRVLTTSREPLGLAGEHLLEVPPLEKDAAAELFTARASAAAGVVDDPATVAAICRRLDGIPLALELAATRVRSLGLKTLAAKLDDRFRLLAGGRGVPERQRTLRATIDWSWALLTEDERTMLRRLAVHADSFSLDAAEEVSGLPAGELVGRLVDRSLVVPAGDRYRLLESVAAYSLERLDEAGETSRFRTKHAAYYVALAERAEPHLRVPGQREWLSRLDQESANLRTALRHATPQLALRLVNAAAWYWYLRGRLGEGRRALATALDLSTTPTAARASAVVWQAGFSATAEDSRNLTEASEQALALFDDLDDPMGKARAQWFLTMTQWAYGERDLLAKRIDEAIATFTRLDDRWGLAAALSTRAELAITYADPAGMVHDGRRSLELFEQLGDDWGRLQANYALIVAAEISGDYPTATARLQEALQLAEELGMWTEVSFRTAGLGRIALLTGDFQRAVELHERARRIAIEHSNKSAEEYAEVGLGLIARRQGRLDDAERHLTKWLDWLRQVGGTAGIAFLLAQFGFIAEQRGGHANALELHQQGLDTATALGDERAIALALEGLAGAKAAAALDDRSANGAADLSHEAAVLLERAEALRRAVGVPLPPGERFDVDRIAAAISRARR</sequence>
<evidence type="ECO:0000259" key="4">
    <source>
        <dbReference type="PROSITE" id="PS51755"/>
    </source>
</evidence>
<keyword evidence="6" id="KW-1185">Reference proteome</keyword>
<dbReference type="GO" id="GO:0043531">
    <property type="term" value="F:ADP binding"/>
    <property type="evidence" value="ECO:0007669"/>
    <property type="project" value="InterPro"/>
</dbReference>
<feature type="domain" description="OmpR/PhoB-type" evidence="4">
    <location>
        <begin position="1"/>
        <end position="96"/>
    </location>
</feature>
<organism evidence="5 6">
    <name type="scientific">Kribbella caucasensis</name>
    <dbReference type="NCBI Taxonomy" id="2512215"/>
    <lineage>
        <taxon>Bacteria</taxon>
        <taxon>Bacillati</taxon>
        <taxon>Actinomycetota</taxon>
        <taxon>Actinomycetes</taxon>
        <taxon>Propionibacteriales</taxon>
        <taxon>Kribbellaceae</taxon>
        <taxon>Kribbella</taxon>
    </lineage>
</organism>
<dbReference type="InterPro" id="IPR027417">
    <property type="entry name" value="P-loop_NTPase"/>
</dbReference>
<dbReference type="GO" id="GO:0006355">
    <property type="term" value="P:regulation of DNA-templated transcription"/>
    <property type="evidence" value="ECO:0007669"/>
    <property type="project" value="InterPro"/>
</dbReference>
<comment type="similarity">
    <text evidence="1">Belongs to the AfsR/DnrI/RedD regulatory family.</text>
</comment>
<dbReference type="Pfam" id="PF00486">
    <property type="entry name" value="Trans_reg_C"/>
    <property type="match status" value="1"/>
</dbReference>
<dbReference type="InterPro" id="IPR036388">
    <property type="entry name" value="WH-like_DNA-bd_sf"/>
</dbReference>
<dbReference type="Gene3D" id="1.25.40.10">
    <property type="entry name" value="Tetratricopeptide repeat domain"/>
    <property type="match status" value="3"/>
</dbReference>
<dbReference type="Gene3D" id="3.40.50.300">
    <property type="entry name" value="P-loop containing nucleotide triphosphate hydrolases"/>
    <property type="match status" value="1"/>
</dbReference>
<keyword evidence="2 3" id="KW-0238">DNA-binding</keyword>
<protein>
    <submittedName>
        <fullName evidence="5">Putative ATPase</fullName>
    </submittedName>
</protein>
<name>A0A4R6KT24_9ACTN</name>
<dbReference type="Gene3D" id="1.10.10.10">
    <property type="entry name" value="Winged helix-like DNA-binding domain superfamily/Winged helix DNA-binding domain"/>
    <property type="match status" value="1"/>
</dbReference>
<dbReference type="SUPFAM" id="SSF48452">
    <property type="entry name" value="TPR-like"/>
    <property type="match status" value="3"/>
</dbReference>
<comment type="caution">
    <text evidence="5">The sequence shown here is derived from an EMBL/GenBank/DDBJ whole genome shotgun (WGS) entry which is preliminary data.</text>
</comment>
<dbReference type="PRINTS" id="PR00364">
    <property type="entry name" value="DISEASERSIST"/>
</dbReference>
<dbReference type="InterPro" id="IPR016032">
    <property type="entry name" value="Sig_transdc_resp-reg_C-effctor"/>
</dbReference>
<dbReference type="AlphaFoldDB" id="A0A4R6KT24"/>
<dbReference type="RefSeq" id="WP_202869362.1">
    <property type="nucleotide sequence ID" value="NZ_SNWQ01000001.1"/>
</dbReference>
<reference evidence="5 6" key="1">
    <citation type="submission" date="2019-03" db="EMBL/GenBank/DDBJ databases">
        <title>Genomic Encyclopedia of Type Strains, Phase III (KMG-III): the genomes of soil and plant-associated and newly described type strains.</title>
        <authorList>
            <person name="Whitman W."/>
        </authorList>
    </citation>
    <scope>NUCLEOTIDE SEQUENCE [LARGE SCALE GENOMIC DNA]</scope>
    <source>
        <strain evidence="5 6">VKM Ac-2527</strain>
    </source>
</reference>
<dbReference type="SMART" id="SM01043">
    <property type="entry name" value="BTAD"/>
    <property type="match status" value="1"/>
</dbReference>
<dbReference type="Proteomes" id="UP000295388">
    <property type="component" value="Unassembled WGS sequence"/>
</dbReference>
<dbReference type="SUPFAM" id="SSF52540">
    <property type="entry name" value="P-loop containing nucleoside triphosphate hydrolases"/>
    <property type="match status" value="1"/>
</dbReference>
<gene>
    <name evidence="5" type="ORF">EV643_101777</name>
</gene>
<proteinExistence type="inferred from homology"/>
<evidence type="ECO:0000256" key="3">
    <source>
        <dbReference type="PROSITE-ProRule" id="PRU01091"/>
    </source>
</evidence>
<dbReference type="SUPFAM" id="SSF46894">
    <property type="entry name" value="C-terminal effector domain of the bipartite response regulators"/>
    <property type="match status" value="1"/>
</dbReference>
<dbReference type="PANTHER" id="PTHR47691">
    <property type="entry name" value="REGULATOR-RELATED"/>
    <property type="match status" value="1"/>
</dbReference>
<dbReference type="EMBL" id="SNWQ01000001">
    <property type="protein sequence ID" value="TDO54983.1"/>
    <property type="molecule type" value="Genomic_DNA"/>
</dbReference>
<evidence type="ECO:0000313" key="5">
    <source>
        <dbReference type="EMBL" id="TDO54983.1"/>
    </source>
</evidence>
<evidence type="ECO:0000256" key="2">
    <source>
        <dbReference type="ARBA" id="ARBA00023125"/>
    </source>
</evidence>
<accession>A0A4R6KT24</accession>
<dbReference type="InterPro" id="IPR011990">
    <property type="entry name" value="TPR-like_helical_dom_sf"/>
</dbReference>
<evidence type="ECO:0000256" key="1">
    <source>
        <dbReference type="ARBA" id="ARBA00005820"/>
    </source>
</evidence>